<feature type="binding site" evidence="5">
    <location>
        <position position="104"/>
    </location>
    <ligand>
        <name>acetyl-CoA</name>
        <dbReference type="ChEBI" id="CHEBI:57288"/>
    </ligand>
</feature>
<keyword evidence="9" id="KW-1185">Reference proteome</keyword>
<dbReference type="EC" id="2.3.1.266" evidence="5 6"/>
<name>A0A643FDQ6_IDEDE</name>
<comment type="catalytic activity">
    <reaction evidence="5 6">
        <text>N-terminal L-alanyl-[ribosomal protein bS18] + acetyl-CoA = N-terminal N(alpha)-acetyl-L-alanyl-[ribosomal protein bS18] + CoA + H(+)</text>
        <dbReference type="Rhea" id="RHEA:43756"/>
        <dbReference type="Rhea" id="RHEA-COMP:10676"/>
        <dbReference type="Rhea" id="RHEA-COMP:10677"/>
        <dbReference type="ChEBI" id="CHEBI:15378"/>
        <dbReference type="ChEBI" id="CHEBI:57287"/>
        <dbReference type="ChEBI" id="CHEBI:57288"/>
        <dbReference type="ChEBI" id="CHEBI:64718"/>
        <dbReference type="ChEBI" id="CHEBI:83683"/>
        <dbReference type="EC" id="2.3.1.266"/>
    </reaction>
</comment>
<dbReference type="Proteomes" id="UP000430120">
    <property type="component" value="Unassembled WGS sequence"/>
</dbReference>
<protein>
    <recommendedName>
        <fullName evidence="5 6">[Ribosomal protein bS18]-alanine N-acetyltransferase</fullName>
        <ecNumber evidence="5 6">2.3.1.266</ecNumber>
    </recommendedName>
</protein>
<evidence type="ECO:0000259" key="7">
    <source>
        <dbReference type="PROSITE" id="PS51186"/>
    </source>
</evidence>
<keyword evidence="3 5" id="KW-0808">Transferase</keyword>
<dbReference type="InterPro" id="IPR016181">
    <property type="entry name" value="Acyl_CoA_acyltransferase"/>
</dbReference>
<evidence type="ECO:0000256" key="6">
    <source>
        <dbReference type="RuleBase" id="RU363094"/>
    </source>
</evidence>
<dbReference type="CDD" id="cd04301">
    <property type="entry name" value="NAT_SF"/>
    <property type="match status" value="1"/>
</dbReference>
<comment type="function">
    <text evidence="5 6">Acetylates the N-terminal alanine of ribosomal protein bS18.</text>
</comment>
<dbReference type="GO" id="GO:0008999">
    <property type="term" value="F:protein-N-terminal-alanine acetyltransferase activity"/>
    <property type="evidence" value="ECO:0007669"/>
    <property type="project" value="UniProtKB-UniRule"/>
</dbReference>
<evidence type="ECO:0000256" key="3">
    <source>
        <dbReference type="ARBA" id="ARBA00022679"/>
    </source>
</evidence>
<sequence length="155" mass="17158">MTVSDLDEVLAIEQQAYPFPWTRGNFIDSLAVNHPAWLLRAPADGALWGYYVAMGGVEEMHLLNITVAPSRQGQGLAHRLLDDLDRQACTAGALQLWLEVRESNARARHVYERNGFVAVGRRKGYYPAAQGREDAVVMCRPVKAEDAQEAGHAVD</sequence>
<evidence type="ECO:0000313" key="9">
    <source>
        <dbReference type="Proteomes" id="UP000430120"/>
    </source>
</evidence>
<gene>
    <name evidence="5 8" type="primary">rimI</name>
    <name evidence="8" type="ORF">F7Q92_07730</name>
</gene>
<dbReference type="HAMAP" id="MF_02210">
    <property type="entry name" value="RimI"/>
    <property type="match status" value="1"/>
</dbReference>
<dbReference type="Pfam" id="PF00583">
    <property type="entry name" value="Acetyltransf_1"/>
    <property type="match status" value="1"/>
</dbReference>
<keyword evidence="2 5" id="KW-0963">Cytoplasm</keyword>
<dbReference type="GO" id="GO:0005737">
    <property type="term" value="C:cytoplasm"/>
    <property type="evidence" value="ECO:0007669"/>
    <property type="project" value="UniProtKB-SubCell"/>
</dbReference>
<evidence type="ECO:0000256" key="1">
    <source>
        <dbReference type="ARBA" id="ARBA00005395"/>
    </source>
</evidence>
<dbReference type="SUPFAM" id="SSF55729">
    <property type="entry name" value="Acyl-CoA N-acyltransferases (Nat)"/>
    <property type="match status" value="1"/>
</dbReference>
<evidence type="ECO:0000256" key="4">
    <source>
        <dbReference type="ARBA" id="ARBA00023315"/>
    </source>
</evidence>
<dbReference type="InterPro" id="IPR043690">
    <property type="entry name" value="RimI"/>
</dbReference>
<dbReference type="PROSITE" id="PS51186">
    <property type="entry name" value="GNAT"/>
    <property type="match status" value="1"/>
</dbReference>
<dbReference type="InterPro" id="IPR006464">
    <property type="entry name" value="AcTrfase_RimI/Ard1"/>
</dbReference>
<dbReference type="InterPro" id="IPR000182">
    <property type="entry name" value="GNAT_dom"/>
</dbReference>
<dbReference type="Gene3D" id="3.40.630.30">
    <property type="match status" value="1"/>
</dbReference>
<feature type="active site" description="Proton donor" evidence="5">
    <location>
        <position position="111"/>
    </location>
</feature>
<feature type="domain" description="N-acetyltransferase" evidence="7">
    <location>
        <begin position="1"/>
        <end position="143"/>
    </location>
</feature>
<organism evidence="8 9">
    <name type="scientific">Ideonella dechloratans</name>
    <dbReference type="NCBI Taxonomy" id="36863"/>
    <lineage>
        <taxon>Bacteria</taxon>
        <taxon>Pseudomonadati</taxon>
        <taxon>Pseudomonadota</taxon>
        <taxon>Betaproteobacteria</taxon>
        <taxon>Burkholderiales</taxon>
        <taxon>Sphaerotilaceae</taxon>
        <taxon>Ideonella</taxon>
    </lineage>
</organism>
<dbReference type="OrthoDB" id="9796919at2"/>
<evidence type="ECO:0000313" key="8">
    <source>
        <dbReference type="EMBL" id="KAB0583456.1"/>
    </source>
</evidence>
<proteinExistence type="inferred from homology"/>
<comment type="caution">
    <text evidence="5">Lacks conserved residue(s) required for the propagation of feature annotation.</text>
</comment>
<dbReference type="PANTHER" id="PTHR43420:SF51">
    <property type="entry name" value="PEPTIDYL-LYSINE N-ACETYLTRANSFERASE YIAC"/>
    <property type="match status" value="1"/>
</dbReference>
<dbReference type="AlphaFoldDB" id="A0A643FDQ6"/>
<comment type="subcellular location">
    <subcellularLocation>
        <location evidence="5 6">Cytoplasm</location>
    </subcellularLocation>
</comment>
<dbReference type="NCBIfam" id="TIGR01575">
    <property type="entry name" value="rimI"/>
    <property type="match status" value="1"/>
</dbReference>
<comment type="caution">
    <text evidence="8">The sequence shown here is derived from an EMBL/GenBank/DDBJ whole genome shotgun (WGS) entry which is preliminary data.</text>
</comment>
<comment type="similarity">
    <text evidence="1 5 6">Belongs to the acetyltransferase family. RimI subfamily.</text>
</comment>
<reference evidence="8 9" key="1">
    <citation type="submission" date="2019-09" db="EMBL/GenBank/DDBJ databases">
        <title>Draft genome sequences of 48 bacterial type strains from the CCUG.</title>
        <authorList>
            <person name="Tunovic T."/>
            <person name="Pineiro-Iglesias B."/>
            <person name="Unosson C."/>
            <person name="Inganas E."/>
            <person name="Ohlen M."/>
            <person name="Cardew S."/>
            <person name="Jensie-Markopoulos S."/>
            <person name="Salva-Serra F."/>
            <person name="Jaen-Luchoro D."/>
            <person name="Karlsson R."/>
            <person name="Svensson-Stadler L."/>
            <person name="Chun J."/>
            <person name="Moore E."/>
        </authorList>
    </citation>
    <scope>NUCLEOTIDE SEQUENCE [LARGE SCALE GENOMIC DNA]</scope>
    <source>
        <strain evidence="8 9">CCUG 30977</strain>
    </source>
</reference>
<accession>A0A643FDQ6</accession>
<feature type="active site" description="Proton acceptor" evidence="5">
    <location>
        <position position="99"/>
    </location>
</feature>
<dbReference type="RefSeq" id="WP_151123658.1">
    <property type="nucleotide sequence ID" value="NZ_CP088081.1"/>
</dbReference>
<evidence type="ECO:0000256" key="2">
    <source>
        <dbReference type="ARBA" id="ARBA00022490"/>
    </source>
</evidence>
<keyword evidence="4 5" id="KW-0012">Acyltransferase</keyword>
<dbReference type="PANTHER" id="PTHR43420">
    <property type="entry name" value="ACETYLTRANSFERASE"/>
    <property type="match status" value="1"/>
</dbReference>
<evidence type="ECO:0000256" key="5">
    <source>
        <dbReference type="HAMAP-Rule" id="MF_02210"/>
    </source>
</evidence>
<dbReference type="InterPro" id="IPR050680">
    <property type="entry name" value="YpeA/RimI_acetyltransf"/>
</dbReference>
<dbReference type="EMBL" id="VZPB01000014">
    <property type="protein sequence ID" value="KAB0583456.1"/>
    <property type="molecule type" value="Genomic_DNA"/>
</dbReference>